<sequence length="70" mass="8270">MNNSQCGRNQEQTDDNEAKRQRDTAMFSTRIECNHEYTHATPEDTYRQDVPPSMQTSLVNVRFFRNKLCN</sequence>
<dbReference type="AlphaFoldDB" id="A0A7E4VGV8"/>
<name>A0A7E4VGV8_PANRE</name>
<evidence type="ECO:0000313" key="2">
    <source>
        <dbReference type="Proteomes" id="UP000492821"/>
    </source>
</evidence>
<proteinExistence type="predicted"/>
<keyword evidence="2" id="KW-1185">Reference proteome</keyword>
<reference evidence="2" key="1">
    <citation type="journal article" date="2013" name="Genetics">
        <title>The draft genome and transcriptome of Panagrellus redivivus are shaped by the harsh demands of a free-living lifestyle.</title>
        <authorList>
            <person name="Srinivasan J."/>
            <person name="Dillman A.R."/>
            <person name="Macchietto M.G."/>
            <person name="Heikkinen L."/>
            <person name="Lakso M."/>
            <person name="Fracchia K.M."/>
            <person name="Antoshechkin I."/>
            <person name="Mortazavi A."/>
            <person name="Wong G."/>
            <person name="Sternberg P.W."/>
        </authorList>
    </citation>
    <scope>NUCLEOTIDE SEQUENCE [LARGE SCALE GENOMIC DNA]</scope>
    <source>
        <strain evidence="2">MT8872</strain>
    </source>
</reference>
<organism evidence="2 3">
    <name type="scientific">Panagrellus redivivus</name>
    <name type="common">Microworm</name>
    <dbReference type="NCBI Taxonomy" id="6233"/>
    <lineage>
        <taxon>Eukaryota</taxon>
        <taxon>Metazoa</taxon>
        <taxon>Ecdysozoa</taxon>
        <taxon>Nematoda</taxon>
        <taxon>Chromadorea</taxon>
        <taxon>Rhabditida</taxon>
        <taxon>Tylenchina</taxon>
        <taxon>Panagrolaimomorpha</taxon>
        <taxon>Panagrolaimoidea</taxon>
        <taxon>Panagrolaimidae</taxon>
        <taxon>Panagrellus</taxon>
    </lineage>
</organism>
<evidence type="ECO:0000256" key="1">
    <source>
        <dbReference type="SAM" id="MobiDB-lite"/>
    </source>
</evidence>
<feature type="compositionally biased region" description="Polar residues" evidence="1">
    <location>
        <begin position="1"/>
        <end position="10"/>
    </location>
</feature>
<accession>A0A7E4VGV8</accession>
<dbReference type="Proteomes" id="UP000492821">
    <property type="component" value="Unassembled WGS sequence"/>
</dbReference>
<dbReference type="WBParaSite" id="Pan_g2024.t1">
    <property type="protein sequence ID" value="Pan_g2024.t1"/>
    <property type="gene ID" value="Pan_g2024"/>
</dbReference>
<evidence type="ECO:0000313" key="3">
    <source>
        <dbReference type="WBParaSite" id="Pan_g2024.t1"/>
    </source>
</evidence>
<reference evidence="3" key="2">
    <citation type="submission" date="2020-10" db="UniProtKB">
        <authorList>
            <consortium name="WormBaseParasite"/>
        </authorList>
    </citation>
    <scope>IDENTIFICATION</scope>
</reference>
<feature type="region of interest" description="Disordered" evidence="1">
    <location>
        <begin position="1"/>
        <end position="22"/>
    </location>
</feature>
<protein>
    <submittedName>
        <fullName evidence="3">Uncharacterized protein</fullName>
    </submittedName>
</protein>